<sequence length="165" mass="19173">MKTAITILLLFVSLNFISAQQTSKDKEEIHQLLNSFMQSIVKKDSITFNSLFFKGNVNWIGVIKEKSQAKTIEDNPSIVKNYFTSTYTSFIQSILRDKKSEEKFENIVIQNDDAIASVTFDYSFWSEDSMTNWGNEYWQLVKINGQWKISSVLFSIEISKYYPKS</sequence>
<evidence type="ECO:0000313" key="2">
    <source>
        <dbReference type="EMBL" id="SHH26492.1"/>
    </source>
</evidence>
<dbReference type="Proteomes" id="UP000184112">
    <property type="component" value="Unassembled WGS sequence"/>
</dbReference>
<accession>A0A1M5RJD6</accession>
<gene>
    <name evidence="2" type="ORF">SAMN05444388_108174</name>
</gene>
<dbReference type="SUPFAM" id="SSF54427">
    <property type="entry name" value="NTF2-like"/>
    <property type="match status" value="1"/>
</dbReference>
<reference evidence="2 3" key="1">
    <citation type="submission" date="2016-11" db="EMBL/GenBank/DDBJ databases">
        <authorList>
            <person name="Jaros S."/>
            <person name="Januszkiewicz K."/>
            <person name="Wedrychowicz H."/>
        </authorList>
    </citation>
    <scope>NUCLEOTIDE SEQUENCE [LARGE SCALE GENOMIC DNA]</scope>
    <source>
        <strain evidence="2 3">DSM 6792</strain>
    </source>
</reference>
<evidence type="ECO:0008006" key="4">
    <source>
        <dbReference type="Google" id="ProtNLM"/>
    </source>
</evidence>
<evidence type="ECO:0000313" key="3">
    <source>
        <dbReference type="Proteomes" id="UP000184112"/>
    </source>
</evidence>
<proteinExistence type="predicted"/>
<dbReference type="EMBL" id="FQWH01000008">
    <property type="protein sequence ID" value="SHH26492.1"/>
    <property type="molecule type" value="Genomic_DNA"/>
</dbReference>
<dbReference type="Gene3D" id="3.10.450.50">
    <property type="match status" value="1"/>
</dbReference>
<organism evidence="2 3">
    <name type="scientific">Flavobacterium johnsoniae</name>
    <name type="common">Cytophaga johnsonae</name>
    <dbReference type="NCBI Taxonomy" id="986"/>
    <lineage>
        <taxon>Bacteria</taxon>
        <taxon>Pseudomonadati</taxon>
        <taxon>Bacteroidota</taxon>
        <taxon>Flavobacteriia</taxon>
        <taxon>Flavobacteriales</taxon>
        <taxon>Flavobacteriaceae</taxon>
        <taxon>Flavobacterium</taxon>
    </lineage>
</organism>
<feature type="chain" id="PRO_5013268574" description="Nuclear transport factor 2 family protein" evidence="1">
    <location>
        <begin position="22"/>
        <end position="165"/>
    </location>
</feature>
<evidence type="ECO:0000256" key="1">
    <source>
        <dbReference type="SAM" id="SignalP"/>
    </source>
</evidence>
<dbReference type="AlphaFoldDB" id="A0A1M5RJD6"/>
<dbReference type="RefSeq" id="WP_073410270.1">
    <property type="nucleotide sequence ID" value="NZ_FQWH01000008.1"/>
</dbReference>
<feature type="signal peptide" evidence="1">
    <location>
        <begin position="1"/>
        <end position="21"/>
    </location>
</feature>
<keyword evidence="1" id="KW-0732">Signal</keyword>
<dbReference type="InterPro" id="IPR032710">
    <property type="entry name" value="NTF2-like_dom_sf"/>
</dbReference>
<protein>
    <recommendedName>
        <fullName evidence="4">Nuclear transport factor 2 family protein</fullName>
    </recommendedName>
</protein>
<name>A0A1M5RJD6_FLAJO</name>